<feature type="region of interest" description="Disordered" evidence="1">
    <location>
        <begin position="24"/>
        <end position="46"/>
    </location>
</feature>
<proteinExistence type="predicted"/>
<dbReference type="Proteomes" id="UP000198928">
    <property type="component" value="Unassembled WGS sequence"/>
</dbReference>
<organism evidence="2 3">
    <name type="scientific">Streptomyces pini</name>
    <dbReference type="NCBI Taxonomy" id="1520580"/>
    <lineage>
        <taxon>Bacteria</taxon>
        <taxon>Bacillati</taxon>
        <taxon>Actinomycetota</taxon>
        <taxon>Actinomycetes</taxon>
        <taxon>Kitasatosporales</taxon>
        <taxon>Streptomycetaceae</taxon>
        <taxon>Streptomyces</taxon>
    </lineage>
</organism>
<evidence type="ECO:0000313" key="3">
    <source>
        <dbReference type="Proteomes" id="UP000198928"/>
    </source>
</evidence>
<evidence type="ECO:0000313" key="2">
    <source>
        <dbReference type="EMBL" id="SFL69617.1"/>
    </source>
</evidence>
<accession>A0A1I4JTS6</accession>
<gene>
    <name evidence="2" type="ORF">SAMN05192584_12474</name>
</gene>
<dbReference type="AlphaFoldDB" id="A0A1I4JTS6"/>
<dbReference type="EMBL" id="FOSG01000024">
    <property type="protein sequence ID" value="SFL69617.1"/>
    <property type="molecule type" value="Genomic_DNA"/>
</dbReference>
<reference evidence="3" key="1">
    <citation type="submission" date="2016-10" db="EMBL/GenBank/DDBJ databases">
        <authorList>
            <person name="Varghese N."/>
            <person name="Submissions S."/>
        </authorList>
    </citation>
    <scope>NUCLEOTIDE SEQUENCE [LARGE SCALE GENOMIC DNA]</scope>
    <source>
        <strain evidence="3">PL19</strain>
    </source>
</reference>
<protein>
    <submittedName>
        <fullName evidence="2">Uncharacterized protein</fullName>
    </submittedName>
</protein>
<keyword evidence="3" id="KW-1185">Reference proteome</keyword>
<name>A0A1I4JTS6_9ACTN</name>
<sequence length="83" mass="9265">MLDTKDALVEYSVRKGLRVRGWDHDRDPAPEDAWDQGRWPGSRDRGIDGCPEPISARLDSVLVARTVAACWHASAPAIERLRA</sequence>
<evidence type="ECO:0000256" key="1">
    <source>
        <dbReference type="SAM" id="MobiDB-lite"/>
    </source>
</evidence>
<dbReference type="RefSeq" id="WP_245794037.1">
    <property type="nucleotide sequence ID" value="NZ_FOSG01000024.1"/>
</dbReference>